<keyword evidence="6" id="KW-1185">Reference proteome</keyword>
<sequence length="167" mass="19315">MTSQFTTSITDQVKLNLIHYNLWTEVEVHNDHILKGLPPQKLVSSDDENKQEWIVCKRLLNTKLSVVEINSWFKEIQNIINGNGSASNGTSQRDDEEEEEEEKDKQEDISTSKDKNGTEIKDGKLWKNVQRNNGENRVDRITIAMINDDGTIVYYFLYDGITKPRQN</sequence>
<dbReference type="RefSeq" id="XP_049182084.1">
    <property type="nucleotide sequence ID" value="XM_049326769.1"/>
</dbReference>
<dbReference type="GO" id="GO:0003676">
    <property type="term" value="F:nucleic acid binding"/>
    <property type="evidence" value="ECO:0007669"/>
    <property type="project" value="InterPro"/>
</dbReference>
<evidence type="ECO:0000313" key="5">
    <source>
        <dbReference type="EMBL" id="KAI3406339.2"/>
    </source>
</evidence>
<dbReference type="GeneID" id="73378437"/>
<feature type="compositionally biased region" description="Basic and acidic residues" evidence="3">
    <location>
        <begin position="103"/>
        <end position="122"/>
    </location>
</feature>
<organism evidence="5 6">
    <name type="scientific">Candida oxycetoniae</name>
    <dbReference type="NCBI Taxonomy" id="497107"/>
    <lineage>
        <taxon>Eukaryota</taxon>
        <taxon>Fungi</taxon>
        <taxon>Dikarya</taxon>
        <taxon>Ascomycota</taxon>
        <taxon>Saccharomycotina</taxon>
        <taxon>Pichiomycetes</taxon>
        <taxon>Debaryomycetaceae</taxon>
        <taxon>Candida/Lodderomyces clade</taxon>
        <taxon>Candida</taxon>
    </lineage>
</organism>
<feature type="domain" description="tRNA-splicing endonuclease subunit Sen15" evidence="4">
    <location>
        <begin position="125"/>
        <end position="167"/>
    </location>
</feature>
<feature type="domain" description="tRNA-splicing endonuclease subunit Sen15" evidence="4">
    <location>
        <begin position="12"/>
        <end position="78"/>
    </location>
</feature>
<dbReference type="SUPFAM" id="SSF53032">
    <property type="entry name" value="tRNA-intron endonuclease catalytic domain-like"/>
    <property type="match status" value="1"/>
</dbReference>
<feature type="compositionally biased region" description="Low complexity" evidence="3">
    <location>
        <begin position="80"/>
        <end position="91"/>
    </location>
</feature>
<dbReference type="Proteomes" id="UP001202479">
    <property type="component" value="Unassembled WGS sequence"/>
</dbReference>
<evidence type="ECO:0000256" key="1">
    <source>
        <dbReference type="ARBA" id="ARBA00006091"/>
    </source>
</evidence>
<dbReference type="InterPro" id="IPR018593">
    <property type="entry name" value="tRNA-endonuc_su_Sen15"/>
</dbReference>
<dbReference type="GO" id="GO:0000213">
    <property type="term" value="F:tRNA-intron lyase activity"/>
    <property type="evidence" value="ECO:0007669"/>
    <property type="project" value="TreeGrafter"/>
</dbReference>
<comment type="caution">
    <text evidence="5">The sequence shown here is derived from an EMBL/GenBank/DDBJ whole genome shotgun (WGS) entry which is preliminary data.</text>
</comment>
<dbReference type="Pfam" id="PF09631">
    <property type="entry name" value="Sen15"/>
    <property type="match status" value="2"/>
</dbReference>
<dbReference type="PANTHER" id="PTHR28518">
    <property type="entry name" value="TRNA-SPLICING ENDONUCLEASE SUBUNIT SEN15"/>
    <property type="match status" value="1"/>
</dbReference>
<dbReference type="GO" id="GO:0000379">
    <property type="term" value="P:tRNA-type intron splice site recognition and cleavage"/>
    <property type="evidence" value="ECO:0007669"/>
    <property type="project" value="InterPro"/>
</dbReference>
<feature type="region of interest" description="Disordered" evidence="3">
    <location>
        <begin position="80"/>
        <end position="122"/>
    </location>
</feature>
<gene>
    <name evidence="5" type="ORF">KGF56_000820</name>
</gene>
<proteinExistence type="inferred from homology"/>
<accession>A0AAI9WZR5</accession>
<dbReference type="Gene3D" id="3.40.1350.10">
    <property type="match status" value="1"/>
</dbReference>
<keyword evidence="2" id="KW-0819">tRNA processing</keyword>
<dbReference type="InterPro" id="IPR042777">
    <property type="entry name" value="Sen15_fungi"/>
</dbReference>
<dbReference type="PANTHER" id="PTHR28518:SF1">
    <property type="entry name" value="TRNA-SPLICING ENDONUCLEASE SUBUNIT SEN15"/>
    <property type="match status" value="1"/>
</dbReference>
<comment type="similarity">
    <text evidence="1">Belongs to the SEN15 family.</text>
</comment>
<protein>
    <submittedName>
        <fullName evidence="5">SEN15</fullName>
    </submittedName>
</protein>
<dbReference type="InterPro" id="IPR011856">
    <property type="entry name" value="tRNA_endonuc-like_dom_sf"/>
</dbReference>
<dbReference type="GO" id="GO:0000214">
    <property type="term" value="C:tRNA-intron endonuclease complex"/>
    <property type="evidence" value="ECO:0007669"/>
    <property type="project" value="InterPro"/>
</dbReference>
<evidence type="ECO:0000256" key="2">
    <source>
        <dbReference type="ARBA" id="ARBA00022694"/>
    </source>
</evidence>
<name>A0AAI9WZR5_9ASCO</name>
<evidence type="ECO:0000259" key="4">
    <source>
        <dbReference type="Pfam" id="PF09631"/>
    </source>
</evidence>
<dbReference type="InterPro" id="IPR036167">
    <property type="entry name" value="tRNA_intron_Endo_cat-like_sf"/>
</dbReference>
<dbReference type="EMBL" id="JAHUZD010000024">
    <property type="protein sequence ID" value="KAI3406339.2"/>
    <property type="molecule type" value="Genomic_DNA"/>
</dbReference>
<reference evidence="5" key="1">
    <citation type="journal article" date="2022" name="DNA Res.">
        <title>Genome analysis of five recently described species of the CUG-Ser clade uncovers Candida theae as a new hybrid lineage with pathogenic potential in the Candida parapsilosis species complex.</title>
        <authorList>
            <person name="Mixao V."/>
            <person name="Del Olmo V."/>
            <person name="Hegedusova E."/>
            <person name="Saus E."/>
            <person name="Pryszcz L."/>
            <person name="Cillingova A."/>
            <person name="Nosek J."/>
            <person name="Gabaldon T."/>
        </authorList>
    </citation>
    <scope>NUCLEOTIDE SEQUENCE</scope>
    <source>
        <strain evidence="5">CBS 10844</strain>
    </source>
</reference>
<evidence type="ECO:0000256" key="3">
    <source>
        <dbReference type="SAM" id="MobiDB-lite"/>
    </source>
</evidence>
<dbReference type="AlphaFoldDB" id="A0AAI9WZR5"/>
<evidence type="ECO:0000313" key="6">
    <source>
        <dbReference type="Proteomes" id="UP001202479"/>
    </source>
</evidence>